<organism evidence="11 12">
    <name type="scientific">Aspergillus nomiae NRRL (strain ATCC 15546 / NRRL 13137 / CBS 260.88 / M93)</name>
    <dbReference type="NCBI Taxonomy" id="1509407"/>
    <lineage>
        <taxon>Eukaryota</taxon>
        <taxon>Fungi</taxon>
        <taxon>Dikarya</taxon>
        <taxon>Ascomycota</taxon>
        <taxon>Pezizomycotina</taxon>
        <taxon>Eurotiomycetes</taxon>
        <taxon>Eurotiomycetidae</taxon>
        <taxon>Eurotiales</taxon>
        <taxon>Aspergillaceae</taxon>
        <taxon>Aspergillus</taxon>
        <taxon>Aspergillus subgen. Circumdati</taxon>
    </lineage>
</organism>
<dbReference type="Proteomes" id="UP000037505">
    <property type="component" value="Unassembled WGS sequence"/>
</dbReference>
<evidence type="ECO:0000313" key="12">
    <source>
        <dbReference type="Proteomes" id="UP000037505"/>
    </source>
</evidence>
<accession>A0A0L1JDQ5</accession>
<reference evidence="11 12" key="1">
    <citation type="submission" date="2014-06" db="EMBL/GenBank/DDBJ databases">
        <title>The Genome of the Aflatoxigenic Filamentous Fungus Aspergillus nomius.</title>
        <authorList>
            <person name="Moore M.G."/>
            <person name="Shannon B.M."/>
            <person name="Brian M.M."/>
        </authorList>
    </citation>
    <scope>NUCLEOTIDE SEQUENCE [LARGE SCALE GENOMIC DNA]</scope>
    <source>
        <strain evidence="11 12">NRRL 13137</strain>
    </source>
</reference>
<dbReference type="PANTHER" id="PTHR38123:SF6">
    <property type="entry name" value="CELL WALL SERINE-THREONINE-RICH GALACTOMANNOPROTEIN MP1 (AFU_ORTHOLOGUE AFUA_4G03240)"/>
    <property type="match status" value="1"/>
</dbReference>
<evidence type="ECO:0000256" key="1">
    <source>
        <dbReference type="ARBA" id="ARBA00004191"/>
    </source>
</evidence>
<comment type="subcellular location">
    <subcellularLocation>
        <location evidence="1">Secreted</location>
        <location evidence="1">Cell wall</location>
    </subcellularLocation>
</comment>
<dbReference type="RefSeq" id="XP_015410798.1">
    <property type="nucleotide sequence ID" value="XM_015547031.1"/>
</dbReference>
<name>A0A0L1JDQ5_ASPN3</name>
<comment type="function">
    <text evidence="6">Constitutive protein of the cell wall. Antigen target of host humoral immune response.</text>
</comment>
<feature type="chain" id="PRO_5005553747" description="Cell wall mannoprotein 1" evidence="10">
    <location>
        <begin position="18"/>
        <end position="277"/>
    </location>
</feature>
<keyword evidence="12" id="KW-1185">Reference proteome</keyword>
<keyword evidence="3" id="KW-0964">Secreted</keyword>
<dbReference type="STRING" id="1509407.A0A0L1JDQ5"/>
<protein>
    <recommendedName>
        <fullName evidence="8">Cell wall mannoprotein 1</fullName>
    </recommendedName>
</protein>
<dbReference type="PANTHER" id="PTHR38123">
    <property type="entry name" value="CELL WALL SERINE-THREONINE-RICH GALACTOMANNOPROTEIN MP1 (AFU_ORTHOLOGUE AFUA_4G03240)"/>
    <property type="match status" value="1"/>
</dbReference>
<evidence type="ECO:0000256" key="2">
    <source>
        <dbReference type="ARBA" id="ARBA00022512"/>
    </source>
</evidence>
<keyword evidence="5" id="KW-0446">Lipid-binding</keyword>
<evidence type="ECO:0000256" key="7">
    <source>
        <dbReference type="ARBA" id="ARBA00060953"/>
    </source>
</evidence>
<dbReference type="Gene3D" id="1.20.1280.140">
    <property type="match status" value="1"/>
</dbReference>
<evidence type="ECO:0000256" key="6">
    <source>
        <dbReference type="ARBA" id="ARBA00056563"/>
    </source>
</evidence>
<keyword evidence="2" id="KW-0134">Cell wall</keyword>
<keyword evidence="4 10" id="KW-0732">Signal</keyword>
<evidence type="ECO:0000256" key="5">
    <source>
        <dbReference type="ARBA" id="ARBA00023121"/>
    </source>
</evidence>
<feature type="compositionally biased region" description="Low complexity" evidence="9">
    <location>
        <begin position="175"/>
        <end position="213"/>
    </location>
</feature>
<dbReference type="AlphaFoldDB" id="A0A0L1JDQ5"/>
<sequence>MRFSAIFTLGLAGAALATPLVERASSPADIIAEISSKTDALDSAIKGYSGGDPSKVESASADLVSTITKGTETIKGGDEISTSDALGLPGPVQDLTKKVEQAVDDIIAKKDQFVKAGAGGKVKESLNQQKSAADGLADAITSKVPEALKDIAKNLSAGISKAIQKGIDEYKDVSDSAPSSSAAPTESASATDSASATETGSSSATGSASATSSGPVIPPPPAVPAPPLSPPAPAPPLAPALPPPPLLPWPPELPTRPPSATPLVPSPWPPLPSLSKR</sequence>
<feature type="region of interest" description="Disordered" evidence="9">
    <location>
        <begin position="172"/>
        <end position="277"/>
    </location>
</feature>
<dbReference type="Pfam" id="PF12296">
    <property type="entry name" value="HsbA"/>
    <property type="match status" value="1"/>
</dbReference>
<comment type="similarity">
    <text evidence="7">Belongs to the cell wall mannoprotein 1 family.</text>
</comment>
<evidence type="ECO:0000256" key="9">
    <source>
        <dbReference type="SAM" id="MobiDB-lite"/>
    </source>
</evidence>
<dbReference type="GO" id="GO:0005576">
    <property type="term" value="C:extracellular region"/>
    <property type="evidence" value="ECO:0007669"/>
    <property type="project" value="TreeGrafter"/>
</dbReference>
<evidence type="ECO:0000313" key="11">
    <source>
        <dbReference type="EMBL" id="KNG89875.1"/>
    </source>
</evidence>
<evidence type="ECO:0000256" key="3">
    <source>
        <dbReference type="ARBA" id="ARBA00022525"/>
    </source>
</evidence>
<evidence type="ECO:0000256" key="8">
    <source>
        <dbReference type="ARBA" id="ARBA00071527"/>
    </source>
</evidence>
<dbReference type="GeneID" id="26803578"/>
<dbReference type="FunFam" id="1.20.1280.140:FF:000001">
    <property type="entry name" value="Cell wall serine-threonine-rich galactomannoprotein Mp1"/>
    <property type="match status" value="1"/>
</dbReference>
<feature type="signal peptide" evidence="10">
    <location>
        <begin position="1"/>
        <end position="17"/>
    </location>
</feature>
<dbReference type="InterPro" id="IPR021054">
    <property type="entry name" value="Cell_wall_mannoprotein_1"/>
</dbReference>
<comment type="caution">
    <text evidence="11">The sequence shown here is derived from an EMBL/GenBank/DDBJ whole genome shotgun (WGS) entry which is preliminary data.</text>
</comment>
<proteinExistence type="inferred from homology"/>
<dbReference type="GO" id="GO:0009277">
    <property type="term" value="C:fungal-type cell wall"/>
    <property type="evidence" value="ECO:0007669"/>
    <property type="project" value="UniProtKB-ARBA"/>
</dbReference>
<evidence type="ECO:0000256" key="4">
    <source>
        <dbReference type="ARBA" id="ARBA00022729"/>
    </source>
</evidence>
<evidence type="ECO:0000256" key="10">
    <source>
        <dbReference type="SAM" id="SignalP"/>
    </source>
</evidence>
<feature type="compositionally biased region" description="Pro residues" evidence="9">
    <location>
        <begin position="216"/>
        <end position="277"/>
    </location>
</feature>
<dbReference type="GO" id="GO:0008289">
    <property type="term" value="F:lipid binding"/>
    <property type="evidence" value="ECO:0007669"/>
    <property type="project" value="UniProtKB-KW"/>
</dbReference>
<gene>
    <name evidence="11" type="ORF">ANOM_001774</name>
</gene>
<dbReference type="EMBL" id="JNOM01000023">
    <property type="protein sequence ID" value="KNG89875.1"/>
    <property type="molecule type" value="Genomic_DNA"/>
</dbReference>
<dbReference type="OrthoDB" id="2422134at2759"/>